<evidence type="ECO:0000256" key="2">
    <source>
        <dbReference type="ARBA" id="ARBA00005191"/>
    </source>
</evidence>
<dbReference type="Proteomes" id="UP000245080">
    <property type="component" value="Unassembled WGS sequence"/>
</dbReference>
<reference evidence="7 8" key="1">
    <citation type="journal article" date="2018" name="Int. J. Syst. Evol. Microbiol.">
        <title>Lactobacillus bambusae sp. nov., isolated from a traditional fermented Ma-bamboo shoots of Taiwan.</title>
        <authorList>
            <person name="Wang L.-T."/>
        </authorList>
    </citation>
    <scope>NUCLEOTIDE SEQUENCE [LARGE SCALE GENOMIC DNA]</scope>
    <source>
        <strain evidence="7 8">BS-W1</strain>
    </source>
</reference>
<name>A0A2V1MY98_9LACO</name>
<evidence type="ECO:0000256" key="5">
    <source>
        <dbReference type="ARBA" id="ARBA00023239"/>
    </source>
</evidence>
<evidence type="ECO:0000256" key="1">
    <source>
        <dbReference type="ARBA" id="ARBA00000567"/>
    </source>
</evidence>
<dbReference type="SUPFAM" id="SSF51569">
    <property type="entry name" value="Aldolase"/>
    <property type="match status" value="1"/>
</dbReference>
<dbReference type="PANTHER" id="PTHR39340">
    <property type="entry name" value="SULFOFRUCTOSEPHOSPHATE ALDOLASE"/>
    <property type="match status" value="1"/>
</dbReference>
<dbReference type="Pfam" id="PF01791">
    <property type="entry name" value="DeoC"/>
    <property type="match status" value="1"/>
</dbReference>
<dbReference type="InterPro" id="IPR005927">
    <property type="entry name" value="Tag_1.6-dipho_adolase"/>
</dbReference>
<comment type="similarity">
    <text evidence="3 6">Belongs to the aldolase LacD family.</text>
</comment>
<dbReference type="AlphaFoldDB" id="A0A2V1MY98"/>
<keyword evidence="5 6" id="KW-0456">Lyase</keyword>
<dbReference type="HAMAP" id="MF_00734">
    <property type="entry name" value="LacD"/>
    <property type="match status" value="1"/>
</dbReference>
<dbReference type="InterPro" id="IPR002915">
    <property type="entry name" value="DeoC/FbaB/LacD_aldolase"/>
</dbReference>
<dbReference type="RefSeq" id="WP_109249942.1">
    <property type="nucleotide sequence ID" value="NZ_QCXQ01000002.1"/>
</dbReference>
<evidence type="ECO:0000256" key="3">
    <source>
        <dbReference type="ARBA" id="ARBA00008679"/>
    </source>
</evidence>
<proteinExistence type="inferred from homology"/>
<organism evidence="7 8">
    <name type="scientific">Levilactobacillus bambusae</name>
    <dbReference type="NCBI Taxonomy" id="2024736"/>
    <lineage>
        <taxon>Bacteria</taxon>
        <taxon>Bacillati</taxon>
        <taxon>Bacillota</taxon>
        <taxon>Bacilli</taxon>
        <taxon>Lactobacillales</taxon>
        <taxon>Lactobacillaceae</taxon>
        <taxon>Levilactobacillus</taxon>
    </lineage>
</organism>
<dbReference type="GO" id="GO:0061595">
    <property type="term" value="F:6-deoxy-6-sulfofructose-1-phosphate aldolase activity"/>
    <property type="evidence" value="ECO:0007669"/>
    <property type="project" value="TreeGrafter"/>
</dbReference>
<dbReference type="UniPathway" id="UPA00704">
    <property type="reaction ID" value="UER00716"/>
</dbReference>
<comment type="catalytic activity">
    <reaction evidence="1 6">
        <text>D-tagatofuranose 1,6-bisphosphate = D-glyceraldehyde 3-phosphate + dihydroxyacetone phosphate</text>
        <dbReference type="Rhea" id="RHEA:22948"/>
        <dbReference type="ChEBI" id="CHEBI:57642"/>
        <dbReference type="ChEBI" id="CHEBI:58694"/>
        <dbReference type="ChEBI" id="CHEBI:59776"/>
        <dbReference type="EC" id="4.1.2.40"/>
    </reaction>
</comment>
<dbReference type="GO" id="GO:0019512">
    <property type="term" value="P:lactose catabolic process via tagatose-6-phosphate"/>
    <property type="evidence" value="ECO:0007669"/>
    <property type="project" value="InterPro"/>
</dbReference>
<dbReference type="EC" id="4.1.2.40" evidence="6"/>
<evidence type="ECO:0000313" key="7">
    <source>
        <dbReference type="EMBL" id="PWF99993.1"/>
    </source>
</evidence>
<dbReference type="NCBIfam" id="NF009498">
    <property type="entry name" value="PRK12858.1"/>
    <property type="match status" value="1"/>
</dbReference>
<evidence type="ECO:0000313" key="8">
    <source>
        <dbReference type="Proteomes" id="UP000245080"/>
    </source>
</evidence>
<dbReference type="InterPro" id="IPR050552">
    <property type="entry name" value="LacD_aldolase"/>
</dbReference>
<dbReference type="EMBL" id="QCXQ01000002">
    <property type="protein sequence ID" value="PWF99993.1"/>
    <property type="molecule type" value="Genomic_DNA"/>
</dbReference>
<comment type="pathway">
    <text evidence="2 6">Carbohydrate metabolism; D-tagatose 6-phosphate degradation; D-glyceraldehyde 3-phosphate and glycerone phosphate from D-tagatose 6-phosphate: step 2/2.</text>
</comment>
<dbReference type="Gene3D" id="3.20.20.70">
    <property type="entry name" value="Aldolase class I"/>
    <property type="match status" value="1"/>
</dbReference>
<dbReference type="InterPro" id="IPR013785">
    <property type="entry name" value="Aldolase_TIM"/>
</dbReference>
<gene>
    <name evidence="6" type="primary">lacD</name>
    <name evidence="7" type="ORF">DCM90_03375</name>
</gene>
<dbReference type="GO" id="GO:1902777">
    <property type="term" value="P:6-sulfoquinovose(1-) catabolic process"/>
    <property type="evidence" value="ECO:0007669"/>
    <property type="project" value="TreeGrafter"/>
</dbReference>
<dbReference type="SMART" id="SM01133">
    <property type="entry name" value="DeoC"/>
    <property type="match status" value="1"/>
</dbReference>
<dbReference type="GO" id="GO:2001059">
    <property type="term" value="P:D-tagatose 6-phosphate catabolic process"/>
    <property type="evidence" value="ECO:0007669"/>
    <property type="project" value="UniProtKB-UniRule"/>
</dbReference>
<dbReference type="OrthoDB" id="106309at2"/>
<keyword evidence="8" id="KW-1185">Reference proteome</keyword>
<dbReference type="GO" id="GO:0009025">
    <property type="term" value="F:tagatose-bisphosphate aldolase activity"/>
    <property type="evidence" value="ECO:0007669"/>
    <property type="project" value="UniProtKB-UniRule"/>
</dbReference>
<protein>
    <recommendedName>
        <fullName evidence="6">Tagatose 1,6-diphosphate aldolase</fullName>
        <ecNumber evidence="6">4.1.2.40</ecNumber>
    </recommendedName>
    <alternativeName>
        <fullName evidence="6">D-tagatose-1,6-bisphosphate aldolase</fullName>
    </alternativeName>
    <alternativeName>
        <fullName evidence="6">Tagatose-bisphosphate aldolase</fullName>
    </alternativeName>
</protein>
<accession>A0A2V1MY98</accession>
<evidence type="ECO:0000256" key="4">
    <source>
        <dbReference type="ARBA" id="ARBA00022736"/>
    </source>
</evidence>
<comment type="caution">
    <text evidence="7">The sequence shown here is derived from an EMBL/GenBank/DDBJ whole genome shotgun (WGS) entry which is preliminary data.</text>
</comment>
<dbReference type="PANTHER" id="PTHR39340:SF1">
    <property type="entry name" value="SULFOFRUCTOSEPHOSPHATE ALDOLASE"/>
    <property type="match status" value="1"/>
</dbReference>
<evidence type="ECO:0000256" key="6">
    <source>
        <dbReference type="HAMAP-Rule" id="MF_00734"/>
    </source>
</evidence>
<keyword evidence="4 6" id="KW-0423">Lactose metabolism</keyword>
<dbReference type="GO" id="GO:0009024">
    <property type="term" value="F:tagatose-6-phosphate kinase activity"/>
    <property type="evidence" value="ECO:0007669"/>
    <property type="project" value="InterPro"/>
</dbReference>
<sequence length="349" mass="38934">MTKRLTRGKVDRMQKLSDSEGQINALALDQRGSLKKMIQDAMERNGKAYNIQQVYDFKRDVSKVLSPHASAILLDEELGFEGIEAKDKNTGLIMSYEKTGYDVATPGREPELIPTQSAENMIANGADALKVLIYYNPNDPDEINDQKKAFAERYGTEAAAADIPTFFEIVTYDDKIDDPKGAEFAKEKPELVLKSAAEFTKPKYHMDVLKLEMPFNPDFVEGMTHSEATPVYTEAEVSDYLTQLGKIVTRPYIFLSGGVPTDTFMAQLKLAGEAHANFNGVLSGRATWKDGIEVYAKDGEDALIKWLETKGVDNINTIHKILNQYALPWVDNYGGKDEIDVIDLQVVTD</sequence>